<dbReference type="InterPro" id="IPR018642">
    <property type="entry name" value="DUF2066"/>
</dbReference>
<sequence>MKYFFIYIIFHFFYSGVILSNDIYETQFHHIEITNENISVSKVREINIIKSISINNIFDKILIKSEKNKLKRLNNLDQRLDYLIKNIIIENEFISENIYKADIKINYDKDEIINLFRSEKINYTDIQSPIFLIVATEEKALTFNGLSVNNSFYNYTMDKENDLIQFILPELSSNDRFIIPYNKIVNMDLIALSKLSHKYRSNYILLIFLKHQDDINSLDLNLFSLEENNITFIKKLNFPIHTDYHPKLYEF</sequence>
<feature type="non-terminal residue" evidence="1">
    <location>
        <position position="251"/>
    </location>
</feature>
<dbReference type="AlphaFoldDB" id="A0A382UGL6"/>
<reference evidence="1" key="1">
    <citation type="submission" date="2018-05" db="EMBL/GenBank/DDBJ databases">
        <authorList>
            <person name="Lanie J.A."/>
            <person name="Ng W.-L."/>
            <person name="Kazmierczak K.M."/>
            <person name="Andrzejewski T.M."/>
            <person name="Davidsen T.M."/>
            <person name="Wayne K.J."/>
            <person name="Tettelin H."/>
            <person name="Glass J.I."/>
            <person name="Rusch D."/>
            <person name="Podicherti R."/>
            <person name="Tsui H.-C.T."/>
            <person name="Winkler M.E."/>
        </authorList>
    </citation>
    <scope>NUCLEOTIDE SEQUENCE</scope>
</reference>
<organism evidence="1">
    <name type="scientific">marine metagenome</name>
    <dbReference type="NCBI Taxonomy" id="408172"/>
    <lineage>
        <taxon>unclassified sequences</taxon>
        <taxon>metagenomes</taxon>
        <taxon>ecological metagenomes</taxon>
    </lineage>
</organism>
<proteinExistence type="predicted"/>
<dbReference type="Pfam" id="PF09839">
    <property type="entry name" value="DUF2066"/>
    <property type="match status" value="1"/>
</dbReference>
<protein>
    <submittedName>
        <fullName evidence="1">Uncharacterized protein</fullName>
    </submittedName>
</protein>
<accession>A0A382UGL6</accession>
<name>A0A382UGL6_9ZZZZ</name>
<dbReference type="EMBL" id="UINC01144106">
    <property type="protein sequence ID" value="SVD33413.1"/>
    <property type="molecule type" value="Genomic_DNA"/>
</dbReference>
<evidence type="ECO:0000313" key="1">
    <source>
        <dbReference type="EMBL" id="SVD33413.1"/>
    </source>
</evidence>
<gene>
    <name evidence="1" type="ORF">METZ01_LOCUS386267</name>
</gene>